<feature type="domain" description="PAC" evidence="2">
    <location>
        <begin position="131"/>
        <end position="183"/>
    </location>
</feature>
<dbReference type="EC" id="2.7.7.65" evidence="1"/>
<dbReference type="PANTHER" id="PTHR45138">
    <property type="entry name" value="REGULATORY COMPONENTS OF SENSORY TRANSDUCTION SYSTEM"/>
    <property type="match status" value="1"/>
</dbReference>
<dbReference type="Gene3D" id="3.30.450.20">
    <property type="entry name" value="PAS domain"/>
    <property type="match status" value="1"/>
</dbReference>
<dbReference type="SMART" id="SM00267">
    <property type="entry name" value="GGDEF"/>
    <property type="match status" value="1"/>
</dbReference>
<dbReference type="InterPro" id="IPR043128">
    <property type="entry name" value="Rev_trsase/Diguanyl_cyclase"/>
</dbReference>
<dbReference type="CDD" id="cd01949">
    <property type="entry name" value="GGDEF"/>
    <property type="match status" value="1"/>
</dbReference>
<evidence type="ECO:0000259" key="3">
    <source>
        <dbReference type="PROSITE" id="PS50887"/>
    </source>
</evidence>
<dbReference type="OrthoDB" id="9812260at2"/>
<dbReference type="FunFam" id="3.30.70.270:FF:000001">
    <property type="entry name" value="Diguanylate cyclase domain protein"/>
    <property type="match status" value="1"/>
</dbReference>
<organism evidence="4 5">
    <name type="scientific">Qipengyuania oceanensis</name>
    <dbReference type="NCBI Taxonomy" id="1463597"/>
    <lineage>
        <taxon>Bacteria</taxon>
        <taxon>Pseudomonadati</taxon>
        <taxon>Pseudomonadota</taxon>
        <taxon>Alphaproteobacteria</taxon>
        <taxon>Sphingomonadales</taxon>
        <taxon>Erythrobacteraceae</taxon>
        <taxon>Qipengyuania</taxon>
    </lineage>
</organism>
<dbReference type="InterPro" id="IPR029787">
    <property type="entry name" value="Nucleotide_cyclase"/>
</dbReference>
<sequence>MEFSAVQALLATAMAVAAFVLLARERSLRLAQVSEAADRLERLHLVVRNRGRRLAHNIRVGRLIEETADIGLWQYFPKEDRQVWSEGLKLLFGLEAKDRLGEGDAETFLAAKGVDLVNDAMNKANGEPGNFRLRFDVENLDGEHRSLKMRACRLNDGSGQLHCIIGVVIDVTELAIREEQLRKSRRSARMEARRARELAETDALTGIANRRRVMDWVDRAMVTCRAGEALVSLIVLDIDHFKSVNDTWGHQAGDRVLQRIAQIACEEARRGDLVGRIGGEEFVVGLRGAGEAEVRMIAERMRRAIALRSSTDGMPAVTASMGYATCNSADTSLSLFARADAALYAAKQAGRNQVRMAA</sequence>
<dbReference type="PROSITE" id="PS50887">
    <property type="entry name" value="GGDEF"/>
    <property type="match status" value="1"/>
</dbReference>
<dbReference type="RefSeq" id="WP_160671554.1">
    <property type="nucleotide sequence ID" value="NZ_WTYN01000001.1"/>
</dbReference>
<accession>A0A844YGB0</accession>
<evidence type="ECO:0000259" key="2">
    <source>
        <dbReference type="PROSITE" id="PS50113"/>
    </source>
</evidence>
<proteinExistence type="predicted"/>
<dbReference type="InterPro" id="IPR000700">
    <property type="entry name" value="PAS-assoc_C"/>
</dbReference>
<dbReference type="Gene3D" id="3.30.70.270">
    <property type="match status" value="1"/>
</dbReference>
<evidence type="ECO:0000256" key="1">
    <source>
        <dbReference type="ARBA" id="ARBA00012528"/>
    </source>
</evidence>
<dbReference type="EMBL" id="WTYN01000001">
    <property type="protein sequence ID" value="MXO62098.1"/>
    <property type="molecule type" value="Genomic_DNA"/>
</dbReference>
<name>A0A844YGB0_9SPHN</name>
<evidence type="ECO:0000313" key="5">
    <source>
        <dbReference type="Proteomes" id="UP000445582"/>
    </source>
</evidence>
<dbReference type="GO" id="GO:0052621">
    <property type="term" value="F:diguanylate cyclase activity"/>
    <property type="evidence" value="ECO:0007669"/>
    <property type="project" value="UniProtKB-EC"/>
</dbReference>
<dbReference type="GO" id="GO:1902201">
    <property type="term" value="P:negative regulation of bacterial-type flagellum-dependent cell motility"/>
    <property type="evidence" value="ECO:0007669"/>
    <property type="project" value="TreeGrafter"/>
</dbReference>
<dbReference type="GO" id="GO:0043709">
    <property type="term" value="P:cell adhesion involved in single-species biofilm formation"/>
    <property type="evidence" value="ECO:0007669"/>
    <property type="project" value="TreeGrafter"/>
</dbReference>
<reference evidence="4 5" key="1">
    <citation type="submission" date="2019-12" db="EMBL/GenBank/DDBJ databases">
        <title>Genomic-based taxomic classification of the family Erythrobacteraceae.</title>
        <authorList>
            <person name="Xu L."/>
        </authorList>
    </citation>
    <scope>NUCLEOTIDE SEQUENCE [LARGE SCALE GENOMIC DNA]</scope>
    <source>
        <strain evidence="4 5">MCCC 1A09965</strain>
    </source>
</reference>
<feature type="domain" description="GGDEF" evidence="3">
    <location>
        <begin position="229"/>
        <end position="358"/>
    </location>
</feature>
<dbReference type="NCBIfam" id="TIGR00254">
    <property type="entry name" value="GGDEF"/>
    <property type="match status" value="1"/>
</dbReference>
<dbReference type="InterPro" id="IPR035965">
    <property type="entry name" value="PAS-like_dom_sf"/>
</dbReference>
<dbReference type="InterPro" id="IPR050469">
    <property type="entry name" value="Diguanylate_Cyclase"/>
</dbReference>
<evidence type="ECO:0000313" key="4">
    <source>
        <dbReference type="EMBL" id="MXO62098.1"/>
    </source>
</evidence>
<dbReference type="SUPFAM" id="SSF55785">
    <property type="entry name" value="PYP-like sensor domain (PAS domain)"/>
    <property type="match status" value="1"/>
</dbReference>
<dbReference type="PROSITE" id="PS50113">
    <property type="entry name" value="PAC"/>
    <property type="match status" value="1"/>
</dbReference>
<dbReference type="Pfam" id="PF00990">
    <property type="entry name" value="GGDEF"/>
    <property type="match status" value="1"/>
</dbReference>
<dbReference type="PANTHER" id="PTHR45138:SF24">
    <property type="entry name" value="DIGUANYLATE CYCLASE DGCC-RELATED"/>
    <property type="match status" value="1"/>
</dbReference>
<protein>
    <recommendedName>
        <fullName evidence="1">diguanylate cyclase</fullName>
        <ecNumber evidence="1">2.7.7.65</ecNumber>
    </recommendedName>
</protein>
<dbReference type="InterPro" id="IPR000160">
    <property type="entry name" value="GGDEF_dom"/>
</dbReference>
<dbReference type="SUPFAM" id="SSF55073">
    <property type="entry name" value="Nucleotide cyclase"/>
    <property type="match status" value="1"/>
</dbReference>
<dbReference type="GO" id="GO:0005886">
    <property type="term" value="C:plasma membrane"/>
    <property type="evidence" value="ECO:0007669"/>
    <property type="project" value="TreeGrafter"/>
</dbReference>
<dbReference type="Proteomes" id="UP000445582">
    <property type="component" value="Unassembled WGS sequence"/>
</dbReference>
<comment type="caution">
    <text evidence="4">The sequence shown here is derived from an EMBL/GenBank/DDBJ whole genome shotgun (WGS) entry which is preliminary data.</text>
</comment>
<dbReference type="AlphaFoldDB" id="A0A844YGB0"/>
<gene>
    <name evidence="4" type="ORF">GRI48_03645</name>
</gene>
<keyword evidence="5" id="KW-1185">Reference proteome</keyword>